<evidence type="ECO:0000256" key="1">
    <source>
        <dbReference type="ARBA" id="ARBA00004651"/>
    </source>
</evidence>
<keyword evidence="12" id="KW-1185">Reference proteome</keyword>
<evidence type="ECO:0000256" key="3">
    <source>
        <dbReference type="ARBA" id="ARBA00022106"/>
    </source>
</evidence>
<feature type="transmembrane region" description="Helical" evidence="10">
    <location>
        <begin position="208"/>
        <end position="229"/>
    </location>
</feature>
<evidence type="ECO:0000256" key="4">
    <source>
        <dbReference type="ARBA" id="ARBA00022448"/>
    </source>
</evidence>
<feature type="transmembrane region" description="Helical" evidence="10">
    <location>
        <begin position="149"/>
        <end position="167"/>
    </location>
</feature>
<gene>
    <name evidence="11" type="ORF">SAMN02745120_2244</name>
</gene>
<evidence type="ECO:0000256" key="7">
    <source>
        <dbReference type="ARBA" id="ARBA00022989"/>
    </source>
</evidence>
<dbReference type="GO" id="GO:0015297">
    <property type="term" value="F:antiporter activity"/>
    <property type="evidence" value="ECO:0007669"/>
    <property type="project" value="InterPro"/>
</dbReference>
<feature type="transmembrane region" description="Helical" evidence="10">
    <location>
        <begin position="405"/>
        <end position="425"/>
    </location>
</feature>
<evidence type="ECO:0000256" key="2">
    <source>
        <dbReference type="ARBA" id="ARBA00008417"/>
    </source>
</evidence>
<evidence type="ECO:0000256" key="5">
    <source>
        <dbReference type="ARBA" id="ARBA00022475"/>
    </source>
</evidence>
<dbReference type="NCBIfam" id="TIGR00797">
    <property type="entry name" value="matE"/>
    <property type="match status" value="1"/>
</dbReference>
<proteinExistence type="inferred from homology"/>
<keyword evidence="5" id="KW-1003">Cell membrane</keyword>
<dbReference type="GO" id="GO:0046677">
    <property type="term" value="P:response to antibiotic"/>
    <property type="evidence" value="ECO:0007669"/>
    <property type="project" value="UniProtKB-KW"/>
</dbReference>
<keyword evidence="4" id="KW-0813">Transport</keyword>
<feature type="transmembrane region" description="Helical" evidence="10">
    <location>
        <begin position="108"/>
        <end position="129"/>
    </location>
</feature>
<dbReference type="Pfam" id="PF01554">
    <property type="entry name" value="MatE"/>
    <property type="match status" value="2"/>
</dbReference>
<organism evidence="11 12">
    <name type="scientific">Acetoanaerobium noterae</name>
    <dbReference type="NCBI Taxonomy" id="745369"/>
    <lineage>
        <taxon>Bacteria</taxon>
        <taxon>Bacillati</taxon>
        <taxon>Bacillota</taxon>
        <taxon>Clostridia</taxon>
        <taxon>Peptostreptococcales</taxon>
        <taxon>Filifactoraceae</taxon>
        <taxon>Acetoanaerobium</taxon>
    </lineage>
</organism>
<feature type="transmembrane region" description="Helical" evidence="10">
    <location>
        <begin position="71"/>
        <end position="96"/>
    </location>
</feature>
<dbReference type="InterPro" id="IPR048279">
    <property type="entry name" value="MdtK-like"/>
</dbReference>
<dbReference type="GO" id="GO:0005886">
    <property type="term" value="C:plasma membrane"/>
    <property type="evidence" value="ECO:0007669"/>
    <property type="project" value="UniProtKB-SubCell"/>
</dbReference>
<feature type="transmembrane region" description="Helical" evidence="10">
    <location>
        <begin position="284"/>
        <end position="307"/>
    </location>
</feature>
<dbReference type="AlphaFoldDB" id="A0A1T5CKI8"/>
<dbReference type="Proteomes" id="UP000243406">
    <property type="component" value="Unassembled WGS sequence"/>
</dbReference>
<dbReference type="EMBL" id="FUYN01000005">
    <property type="protein sequence ID" value="SKB60002.1"/>
    <property type="molecule type" value="Genomic_DNA"/>
</dbReference>
<evidence type="ECO:0000256" key="8">
    <source>
        <dbReference type="ARBA" id="ARBA00023136"/>
    </source>
</evidence>
<keyword evidence="8 10" id="KW-0472">Membrane</keyword>
<keyword evidence="7 10" id="KW-1133">Transmembrane helix</keyword>
<evidence type="ECO:0000313" key="11">
    <source>
        <dbReference type="EMBL" id="SKB60002.1"/>
    </source>
</evidence>
<dbReference type="InterPro" id="IPR002528">
    <property type="entry name" value="MATE_fam"/>
</dbReference>
<keyword evidence="9" id="KW-0046">Antibiotic resistance</keyword>
<name>A0A1T5CKI8_9FIRM</name>
<evidence type="ECO:0000256" key="6">
    <source>
        <dbReference type="ARBA" id="ARBA00022692"/>
    </source>
</evidence>
<dbReference type="PANTHER" id="PTHR43823:SF3">
    <property type="entry name" value="MULTIDRUG EXPORT PROTEIN MEPA"/>
    <property type="match status" value="1"/>
</dbReference>
<comment type="similarity">
    <text evidence="2">Belongs to the multi antimicrobial extrusion (MATE) (TC 2.A.66.1) family. MepA subfamily.</text>
</comment>
<dbReference type="PANTHER" id="PTHR43823">
    <property type="entry name" value="SPORULATION PROTEIN YKVU"/>
    <property type="match status" value="1"/>
</dbReference>
<dbReference type="PIRSF" id="PIRSF006603">
    <property type="entry name" value="DinF"/>
    <property type="match status" value="1"/>
</dbReference>
<dbReference type="InterPro" id="IPR051327">
    <property type="entry name" value="MATE_MepA_subfamily"/>
</dbReference>
<protein>
    <recommendedName>
        <fullName evidence="3">Multidrug export protein MepA</fullName>
    </recommendedName>
</protein>
<evidence type="ECO:0000256" key="9">
    <source>
        <dbReference type="ARBA" id="ARBA00023251"/>
    </source>
</evidence>
<feature type="transmembrane region" description="Helical" evidence="10">
    <location>
        <begin position="179"/>
        <end position="202"/>
    </location>
</feature>
<evidence type="ECO:0000313" key="12">
    <source>
        <dbReference type="Proteomes" id="UP000243406"/>
    </source>
</evidence>
<keyword evidence="6 10" id="KW-0812">Transmembrane</keyword>
<dbReference type="CDD" id="cd13143">
    <property type="entry name" value="MATE_MepA_like"/>
    <property type="match status" value="1"/>
</dbReference>
<dbReference type="GO" id="GO:0042910">
    <property type="term" value="F:xenobiotic transmembrane transporter activity"/>
    <property type="evidence" value="ECO:0007669"/>
    <property type="project" value="InterPro"/>
</dbReference>
<feature type="transmembrane region" description="Helical" evidence="10">
    <location>
        <begin position="249"/>
        <end position="272"/>
    </location>
</feature>
<feature type="transmembrane region" description="Helical" evidence="10">
    <location>
        <begin position="30"/>
        <end position="51"/>
    </location>
</feature>
<dbReference type="InterPro" id="IPR045070">
    <property type="entry name" value="MATE_MepA-like"/>
</dbReference>
<accession>A0A1T5CKI8</accession>
<reference evidence="12" key="1">
    <citation type="submission" date="2017-02" db="EMBL/GenBank/DDBJ databases">
        <authorList>
            <person name="Varghese N."/>
            <person name="Submissions S."/>
        </authorList>
    </citation>
    <scope>NUCLEOTIDE SEQUENCE [LARGE SCALE GENOMIC DNA]</scope>
    <source>
        <strain evidence="12">ATCC 35199</strain>
    </source>
</reference>
<sequence>MLQNIKKIDVEKVKRMTKQLELKDEKIWKLLLKFSIPAIIGMMVNALYNVVDRMYIGRLGALAMTGIGLNLPFMTILMAFGMLVGIGSGAIISIRLGQNKKEEAEKILGNAVTLIFIIISIVVVLSYIFKTDLLYLFGASSETIGYADDYISIILAGALFQGLGFGINNIIRAEGNPKIAMYTMLIGAIINIVLDPIFIFTFNMGIKGAALATIISQFVSMVWVFKHFLSEKSNLKLKINNLKLDMSIIKNIFAIGMAPFFMQIAASLVTIISNNALKTHGGDMAIGAMTVINAIAIFFLMPIFGINQGSQPIIGFNYGAGEYKRVKSALKLAVAAGTAVATLGFILTQFYTVGLIKIFNDDPELIKFTTTGMKIFLAMLPLVGFQIVSSNYFQAVGKAPKSMFLSLLRQVIVLIPMLIILPKYLGLTGVWLAGPISDFTASIVTAVFLYNEMKHLNDSHENKIKSANSMEIPSI</sequence>
<feature type="transmembrane region" description="Helical" evidence="10">
    <location>
        <begin position="371"/>
        <end position="393"/>
    </location>
</feature>
<comment type="subcellular location">
    <subcellularLocation>
        <location evidence="1">Cell membrane</location>
        <topology evidence="1">Multi-pass membrane protein</topology>
    </subcellularLocation>
</comment>
<evidence type="ECO:0000256" key="10">
    <source>
        <dbReference type="SAM" id="Phobius"/>
    </source>
</evidence>
<feature type="transmembrane region" description="Helical" evidence="10">
    <location>
        <begin position="328"/>
        <end position="351"/>
    </location>
</feature>